<dbReference type="EMBL" id="PHUM01000003">
    <property type="protein sequence ID" value="PWH09410.1"/>
    <property type="molecule type" value="Genomic_DNA"/>
</dbReference>
<dbReference type="Proteomes" id="UP000245582">
    <property type="component" value="Unassembled WGS sequence"/>
</dbReference>
<proteinExistence type="predicted"/>
<evidence type="ECO:0000313" key="2">
    <source>
        <dbReference type="Proteomes" id="UP000245582"/>
    </source>
</evidence>
<sequence>MTIDASELTELGRRMALVQTVVRPKLAATVKKAAQNVKEAITYDVMTSRNQPMTYIGIGYETGHDATGEYADVSPREGGASNLANIAFFGTARGGGTHEFYGHAEDELPTLSDYVADAAGDALEVLLWGA</sequence>
<accession>A0A2U2RU99</accession>
<organism evidence="1 2">
    <name type="scientific">Bifidobacterium longum</name>
    <dbReference type="NCBI Taxonomy" id="216816"/>
    <lineage>
        <taxon>Bacteria</taxon>
        <taxon>Bacillati</taxon>
        <taxon>Actinomycetota</taxon>
        <taxon>Actinomycetes</taxon>
        <taxon>Bifidobacteriales</taxon>
        <taxon>Bifidobacteriaceae</taxon>
        <taxon>Bifidobacterium</taxon>
    </lineage>
</organism>
<evidence type="ECO:0008006" key="3">
    <source>
        <dbReference type="Google" id="ProtNLM"/>
    </source>
</evidence>
<name>A0A2U2RU99_BIFLN</name>
<reference evidence="1 2" key="1">
    <citation type="submission" date="2017-11" db="EMBL/GenBank/DDBJ databases">
        <title>Draft genome sequence of Bifidobacterium longum UMA026, isolated from Holstein dairy cow feces.</title>
        <authorList>
            <person name="Albert K."/>
            <person name="Sela D.A."/>
        </authorList>
    </citation>
    <scope>NUCLEOTIDE SEQUENCE [LARGE SCALE GENOMIC DNA]</scope>
    <source>
        <strain evidence="1 2">UMA026</strain>
    </source>
</reference>
<comment type="caution">
    <text evidence="1">The sequence shown here is derived from an EMBL/GenBank/DDBJ whole genome shotgun (WGS) entry which is preliminary data.</text>
</comment>
<evidence type="ECO:0000313" key="1">
    <source>
        <dbReference type="EMBL" id="PWH09410.1"/>
    </source>
</evidence>
<protein>
    <recommendedName>
        <fullName evidence="3">HK97 gp10 family phage protein</fullName>
    </recommendedName>
</protein>
<gene>
    <name evidence="1" type="ORF">CWE05_03115</name>
</gene>
<dbReference type="AlphaFoldDB" id="A0A2U2RU99"/>